<gene>
    <name evidence="1" type="ORF">BANT10_00855</name>
</gene>
<keyword evidence="2" id="KW-1185">Reference proteome</keyword>
<dbReference type="Proteomes" id="UP000234342">
    <property type="component" value="Unassembled WGS sequence"/>
</dbReference>
<dbReference type="SUPFAM" id="SSF51182">
    <property type="entry name" value="RmlC-like cupins"/>
    <property type="match status" value="1"/>
</dbReference>
<accession>A0A2H1IGP4</accession>
<dbReference type="AlphaFoldDB" id="A0A2H1IGP4"/>
<organism evidence="1 2">
    <name type="scientific">Brevibacterium antiquum</name>
    <dbReference type="NCBI Taxonomy" id="234835"/>
    <lineage>
        <taxon>Bacteria</taxon>
        <taxon>Bacillati</taxon>
        <taxon>Actinomycetota</taxon>
        <taxon>Actinomycetes</taxon>
        <taxon>Micrococcales</taxon>
        <taxon>Brevibacteriaceae</taxon>
        <taxon>Brevibacterium</taxon>
    </lineage>
</organism>
<proteinExistence type="predicted"/>
<reference evidence="2" key="1">
    <citation type="submission" date="2017-03" db="EMBL/GenBank/DDBJ databases">
        <authorList>
            <person name="Monnet C."/>
        </authorList>
    </citation>
    <scope>NUCLEOTIDE SEQUENCE [LARGE SCALE GENOMIC DNA]</scope>
    <source>
        <strain evidence="2">P10</strain>
    </source>
</reference>
<sequence length="171" mass="18425">MHVIASFDDLQPVPWANGAGETTELVSLTDSQALTPSLRRWRLSIARLDRPAAFSPLPGLARTFLPIGAEVGLEIDGQLHLVAHDEPQRFRGEQNVALVELGSPCFALNLMVEIDDGASTGPHALEMSTRFTGSGLFAVTLDSGPGQPRFQLLELEKSDVLPDHLGVAILH</sequence>
<dbReference type="Pfam" id="PF05962">
    <property type="entry name" value="HutD"/>
    <property type="match status" value="1"/>
</dbReference>
<name>A0A2H1IGP4_9MICO</name>
<dbReference type="PANTHER" id="PTHR37943:SF1">
    <property type="entry name" value="PROTEIN VES"/>
    <property type="match status" value="1"/>
</dbReference>
<dbReference type="RefSeq" id="WP_101642010.1">
    <property type="nucleotide sequence ID" value="NZ_FXZE01000003.1"/>
</dbReference>
<evidence type="ECO:0000313" key="1">
    <source>
        <dbReference type="EMBL" id="SMX74276.1"/>
    </source>
</evidence>
<dbReference type="InterPro" id="IPR010282">
    <property type="entry name" value="Uncharacterised_HutD/Ves"/>
</dbReference>
<dbReference type="InterPro" id="IPR014710">
    <property type="entry name" value="RmlC-like_jellyroll"/>
</dbReference>
<evidence type="ECO:0000313" key="2">
    <source>
        <dbReference type="Proteomes" id="UP000234342"/>
    </source>
</evidence>
<dbReference type="EMBL" id="FXZE01000003">
    <property type="protein sequence ID" value="SMX74276.1"/>
    <property type="molecule type" value="Genomic_DNA"/>
</dbReference>
<dbReference type="InterPro" id="IPR011051">
    <property type="entry name" value="RmlC_Cupin_sf"/>
</dbReference>
<dbReference type="Gene3D" id="2.60.120.10">
    <property type="entry name" value="Jelly Rolls"/>
    <property type="match status" value="1"/>
</dbReference>
<dbReference type="PANTHER" id="PTHR37943">
    <property type="entry name" value="PROTEIN VES"/>
    <property type="match status" value="1"/>
</dbReference>
<protein>
    <submittedName>
        <fullName evidence="1">HutD protein</fullName>
    </submittedName>
</protein>